<accession>A0A1F5LWJ1</accession>
<comment type="caution">
    <text evidence="1">The sequence shown here is derived from an EMBL/GenBank/DDBJ whole genome shotgun (WGS) entry which is preliminary data.</text>
</comment>
<dbReference type="AlphaFoldDB" id="A0A1F5LWJ1"/>
<name>A0A1F5LWJ1_PENAI</name>
<evidence type="ECO:0000313" key="2">
    <source>
        <dbReference type="Proteomes" id="UP000177622"/>
    </source>
</evidence>
<dbReference type="Proteomes" id="UP000177622">
    <property type="component" value="Unassembled WGS sequence"/>
</dbReference>
<dbReference type="Gene3D" id="1.25.40.20">
    <property type="entry name" value="Ankyrin repeat-containing domain"/>
    <property type="match status" value="1"/>
</dbReference>
<dbReference type="InterPro" id="IPR036770">
    <property type="entry name" value="Ankyrin_rpt-contain_sf"/>
</dbReference>
<dbReference type="RefSeq" id="XP_022492948.1">
    <property type="nucleotide sequence ID" value="XM_022627753.1"/>
</dbReference>
<sequence length="116" mass="13279">MTKNTSQTDLETRSCVRVIWSTRYWMLRNMGIRRLSIGKGHDELIETLLAHGADVDEEHLHEAILQSNKKPLEMLLAKYGAENCRSNLLELAALTKKRPSSKQLNLVKTQSSPFSW</sequence>
<proteinExistence type="predicted"/>
<dbReference type="GeneID" id="34572487"/>
<dbReference type="EMBL" id="LXJU01000002">
    <property type="protein sequence ID" value="OGE57525.1"/>
    <property type="molecule type" value="Genomic_DNA"/>
</dbReference>
<dbReference type="SUPFAM" id="SSF48403">
    <property type="entry name" value="Ankyrin repeat"/>
    <property type="match status" value="1"/>
</dbReference>
<organism evidence="1 2">
    <name type="scientific">Penicillium arizonense</name>
    <dbReference type="NCBI Taxonomy" id="1835702"/>
    <lineage>
        <taxon>Eukaryota</taxon>
        <taxon>Fungi</taxon>
        <taxon>Dikarya</taxon>
        <taxon>Ascomycota</taxon>
        <taxon>Pezizomycotina</taxon>
        <taxon>Eurotiomycetes</taxon>
        <taxon>Eurotiomycetidae</taxon>
        <taxon>Eurotiales</taxon>
        <taxon>Aspergillaceae</taxon>
        <taxon>Penicillium</taxon>
    </lineage>
</organism>
<protein>
    <submittedName>
        <fullName evidence="1">Uncharacterized protein</fullName>
    </submittedName>
</protein>
<evidence type="ECO:0000313" key="1">
    <source>
        <dbReference type="EMBL" id="OGE57525.1"/>
    </source>
</evidence>
<reference evidence="1 2" key="1">
    <citation type="journal article" date="2016" name="Sci. Rep.">
        <title>Penicillium arizonense, a new, genome sequenced fungal species, reveals a high chemical diversity in secreted metabolites.</title>
        <authorList>
            <person name="Grijseels S."/>
            <person name="Nielsen J.C."/>
            <person name="Randelovic M."/>
            <person name="Nielsen J."/>
            <person name="Nielsen K.F."/>
            <person name="Workman M."/>
            <person name="Frisvad J.C."/>
        </authorList>
    </citation>
    <scope>NUCLEOTIDE SEQUENCE [LARGE SCALE GENOMIC DNA]</scope>
    <source>
        <strain evidence="1 2">CBS 141311</strain>
    </source>
</reference>
<gene>
    <name evidence="1" type="ORF">PENARI_c002G08845</name>
</gene>
<keyword evidence="2" id="KW-1185">Reference proteome</keyword>